<evidence type="ECO:0000313" key="1">
    <source>
        <dbReference type="EnsemblMetazoa" id="GAUT040018-PA"/>
    </source>
</evidence>
<reference evidence="1" key="1">
    <citation type="submission" date="2020-05" db="UniProtKB">
        <authorList>
            <consortium name="EnsemblMetazoa"/>
        </authorList>
    </citation>
    <scope>IDENTIFICATION</scope>
    <source>
        <strain evidence="1">TTRI</strain>
    </source>
</reference>
<protein>
    <submittedName>
        <fullName evidence="1">Uncharacterized protein</fullName>
    </submittedName>
</protein>
<dbReference type="Proteomes" id="UP000078200">
    <property type="component" value="Unassembled WGS sequence"/>
</dbReference>
<dbReference type="EnsemblMetazoa" id="GAUT040018-RA">
    <property type="protein sequence ID" value="GAUT040018-PA"/>
    <property type="gene ID" value="GAUT040018"/>
</dbReference>
<evidence type="ECO:0000313" key="2">
    <source>
        <dbReference type="Proteomes" id="UP000078200"/>
    </source>
</evidence>
<name>A0A1A9VKU1_GLOAU</name>
<accession>A0A1A9VKU1</accession>
<proteinExistence type="predicted"/>
<sequence length="197" mass="23211">MRPICMICRNHQHRHHHHHHHHHRRRTPSSFRVDRISGLMITMTSSCITDKWICVDIKADYYFRQRLGTCDLMIFVHSLAAYNGYKEKLIELPLFDSMSNVANDDSDDDDDDDDEDNDDDVTKPKLILYTYNCVELMKMLGKHCKVEERTKEIPASQLYVLPRRCEPIFARSSRSRYPVLHTTFTCWPSVCNTHSTI</sequence>
<dbReference type="VEuPathDB" id="VectorBase:GAUT040018"/>
<dbReference type="AlphaFoldDB" id="A0A1A9VKU1"/>
<organism evidence="1 2">
    <name type="scientific">Glossina austeni</name>
    <name type="common">Savannah tsetse fly</name>
    <dbReference type="NCBI Taxonomy" id="7395"/>
    <lineage>
        <taxon>Eukaryota</taxon>
        <taxon>Metazoa</taxon>
        <taxon>Ecdysozoa</taxon>
        <taxon>Arthropoda</taxon>
        <taxon>Hexapoda</taxon>
        <taxon>Insecta</taxon>
        <taxon>Pterygota</taxon>
        <taxon>Neoptera</taxon>
        <taxon>Endopterygota</taxon>
        <taxon>Diptera</taxon>
        <taxon>Brachycera</taxon>
        <taxon>Muscomorpha</taxon>
        <taxon>Hippoboscoidea</taxon>
        <taxon>Glossinidae</taxon>
        <taxon>Glossina</taxon>
    </lineage>
</organism>
<keyword evidence="2" id="KW-1185">Reference proteome</keyword>